<reference evidence="2 3" key="1">
    <citation type="submission" date="2017-02" db="EMBL/GenBank/DDBJ databases">
        <authorList>
            <person name="Peterson S.W."/>
        </authorList>
    </citation>
    <scope>NUCLEOTIDE SEQUENCE [LARGE SCALE GENOMIC DNA]</scope>
    <source>
        <strain evidence="2 3">DSM 22335</strain>
    </source>
</reference>
<dbReference type="OrthoDB" id="680268at2"/>
<keyword evidence="1" id="KW-1133">Transmembrane helix</keyword>
<dbReference type="RefSeq" id="WP_078832400.1">
    <property type="nucleotide sequence ID" value="NZ_FUWH01000011.1"/>
</dbReference>
<accession>A0A1T4R7X0</accession>
<protein>
    <submittedName>
        <fullName evidence="2">Uncharacterized protein</fullName>
    </submittedName>
</protein>
<evidence type="ECO:0000313" key="3">
    <source>
        <dbReference type="Proteomes" id="UP000190888"/>
    </source>
</evidence>
<gene>
    <name evidence="2" type="ORF">SAMN04488132_1119</name>
</gene>
<sequence length="120" mass="13883">MADLKDILNHDEALDNEILMRYLNGTASEEERFAIENQMAGSAFMDDAVEGLQHFSDKNQLKNYADQLNRQLHKQTATAVQRKKLKGRLKSQQWAIITLLAIITLCILGYIVIRMYYHQQ</sequence>
<name>A0A1T4R7X0_9BACT</name>
<keyword evidence="1" id="KW-0812">Transmembrane</keyword>
<keyword evidence="1" id="KW-0472">Membrane</keyword>
<organism evidence="2 3">
    <name type="scientific">Sediminibacterium ginsengisoli</name>
    <dbReference type="NCBI Taxonomy" id="413434"/>
    <lineage>
        <taxon>Bacteria</taxon>
        <taxon>Pseudomonadati</taxon>
        <taxon>Bacteroidota</taxon>
        <taxon>Chitinophagia</taxon>
        <taxon>Chitinophagales</taxon>
        <taxon>Chitinophagaceae</taxon>
        <taxon>Sediminibacterium</taxon>
    </lineage>
</organism>
<evidence type="ECO:0000256" key="1">
    <source>
        <dbReference type="SAM" id="Phobius"/>
    </source>
</evidence>
<dbReference type="EMBL" id="FUWH01000011">
    <property type="protein sequence ID" value="SKA12029.1"/>
    <property type="molecule type" value="Genomic_DNA"/>
</dbReference>
<dbReference type="STRING" id="413434.SAMN04488132_1119"/>
<keyword evidence="3" id="KW-1185">Reference proteome</keyword>
<dbReference type="Proteomes" id="UP000190888">
    <property type="component" value="Unassembled WGS sequence"/>
</dbReference>
<feature type="transmembrane region" description="Helical" evidence="1">
    <location>
        <begin position="94"/>
        <end position="117"/>
    </location>
</feature>
<proteinExistence type="predicted"/>
<dbReference type="AlphaFoldDB" id="A0A1T4R7X0"/>
<evidence type="ECO:0000313" key="2">
    <source>
        <dbReference type="EMBL" id="SKA12029.1"/>
    </source>
</evidence>